<dbReference type="AlphaFoldDB" id="A0A8A1M8M7"/>
<dbReference type="VEuPathDB" id="FungiDB:I7I51_02599"/>
<protein>
    <submittedName>
        <fullName evidence="1">Uncharacterized protein</fullName>
    </submittedName>
</protein>
<organism evidence="1 2">
    <name type="scientific">Ajellomyces capsulatus</name>
    <name type="common">Darling's disease fungus</name>
    <name type="synonym">Histoplasma capsulatum</name>
    <dbReference type="NCBI Taxonomy" id="5037"/>
    <lineage>
        <taxon>Eukaryota</taxon>
        <taxon>Fungi</taxon>
        <taxon>Dikarya</taxon>
        <taxon>Ascomycota</taxon>
        <taxon>Pezizomycotina</taxon>
        <taxon>Eurotiomycetes</taxon>
        <taxon>Eurotiomycetidae</taxon>
        <taxon>Onygenales</taxon>
        <taxon>Ajellomycetaceae</taxon>
        <taxon>Histoplasma</taxon>
    </lineage>
</organism>
<dbReference type="EMBL" id="CP069112">
    <property type="protein sequence ID" value="QSS62856.1"/>
    <property type="molecule type" value="Genomic_DNA"/>
</dbReference>
<proteinExistence type="predicted"/>
<accession>A0A8A1M8M7</accession>
<gene>
    <name evidence="1" type="ORF">I7I51_02599</name>
</gene>
<name>A0A8A1M8M7_AJECA</name>
<evidence type="ECO:0000313" key="1">
    <source>
        <dbReference type="EMBL" id="QSS62856.1"/>
    </source>
</evidence>
<dbReference type="OrthoDB" id="4185608at2759"/>
<dbReference type="Proteomes" id="UP000663671">
    <property type="component" value="Chromosome 7"/>
</dbReference>
<evidence type="ECO:0000313" key="2">
    <source>
        <dbReference type="Proteomes" id="UP000663671"/>
    </source>
</evidence>
<sequence>MGPLFTLSQEFGTRASRVTNRRTHIIKHWTWFDQQTTRMLLATGLAPEHPKATLFVGGLKYSPRLSKFRREHSARTLSDILLADRFDQLDDTEANCRLSVGYEVPMTANISEDCGGGKISGRADWSLGYMTELDKLEQMLVVIEAKTDVSSNRNMAQLVAYLHAIQEARVQSKKNSSAVFGVLTDSKLFRFVVLRD</sequence>
<reference evidence="1" key="1">
    <citation type="submission" date="2021-01" db="EMBL/GenBank/DDBJ databases">
        <title>Chromosome-level genome assembly of a human fungal pathogen reveals clustering of transcriptionally co-regulated genes.</title>
        <authorList>
            <person name="Voorhies M."/>
            <person name="Cohen S."/>
            <person name="Shea T.P."/>
            <person name="Petrus S."/>
            <person name="Munoz J.F."/>
            <person name="Poplawski S."/>
            <person name="Goldman W.E."/>
            <person name="Michael T."/>
            <person name="Cuomo C.A."/>
            <person name="Sil A."/>
            <person name="Beyhan S."/>
        </authorList>
    </citation>
    <scope>NUCLEOTIDE SEQUENCE</scope>
    <source>
        <strain evidence="1">WU24</strain>
    </source>
</reference>